<evidence type="ECO:0000313" key="3">
    <source>
        <dbReference type="EMBL" id="QJA52023.1"/>
    </source>
</evidence>
<dbReference type="EMBL" id="MT143285">
    <property type="protein sequence ID" value="QJA95093.1"/>
    <property type="molecule type" value="Genomic_DNA"/>
</dbReference>
<dbReference type="AlphaFoldDB" id="A0A6H1ZVS0"/>
<proteinExistence type="predicted"/>
<keyword evidence="1" id="KW-1188">Viral release from host cell</keyword>
<dbReference type="EMBL" id="MT145040">
    <property type="protein sequence ID" value="QJI02895.1"/>
    <property type="molecule type" value="Genomic_DNA"/>
</dbReference>
<protein>
    <submittedName>
        <fullName evidence="3">Putative terminase</fullName>
    </submittedName>
</protein>
<evidence type="ECO:0000313" key="5">
    <source>
        <dbReference type="EMBL" id="QJI02895.1"/>
    </source>
</evidence>
<reference evidence="3" key="1">
    <citation type="submission" date="2020-03" db="EMBL/GenBank/DDBJ databases">
        <title>The deep terrestrial virosphere.</title>
        <authorList>
            <person name="Holmfeldt K."/>
            <person name="Nilsson E."/>
            <person name="Simone D."/>
            <person name="Lopez-Fernandez M."/>
            <person name="Wu X."/>
            <person name="de Brujin I."/>
            <person name="Lundin D."/>
            <person name="Andersson A."/>
            <person name="Bertilsson S."/>
            <person name="Dopson M."/>
        </authorList>
    </citation>
    <scope>NUCLEOTIDE SEQUENCE</scope>
    <source>
        <strain evidence="4">MM415B03656</strain>
        <strain evidence="3">TM448A02435</strain>
        <strain evidence="5">TM448B03791</strain>
    </source>
</reference>
<organism evidence="3">
    <name type="scientific">viral metagenome</name>
    <dbReference type="NCBI Taxonomy" id="1070528"/>
    <lineage>
        <taxon>unclassified sequences</taxon>
        <taxon>metagenomes</taxon>
        <taxon>organismal metagenomes</taxon>
    </lineage>
</organism>
<dbReference type="Pfam" id="PF17289">
    <property type="entry name" value="Terminase_6C"/>
    <property type="match status" value="1"/>
</dbReference>
<dbReference type="Gene3D" id="3.30.420.240">
    <property type="match status" value="1"/>
</dbReference>
<dbReference type="InterPro" id="IPR027417">
    <property type="entry name" value="P-loop_NTPase"/>
</dbReference>
<dbReference type="Gene3D" id="3.40.50.300">
    <property type="entry name" value="P-loop containing nucleotide triphosphate hydrolases"/>
    <property type="match status" value="1"/>
</dbReference>
<gene>
    <name evidence="4" type="ORF">MM415B03656_0007</name>
    <name evidence="3" type="ORF">TM448A02435_0008</name>
    <name evidence="5" type="ORF">TM448B03791_0010</name>
</gene>
<accession>A0A6H1ZVS0</accession>
<sequence>MARPASIVPHHRLWVVGPSFSELDQAWEEIDAYLPKELETRLPLLDEKTRFLANDGRLQFKSADNSPSLQNVGLDWVWITEAHDIEDSVWWNQISPMLHSPGVLGWAFIEGKAPKPGSWYEALWELGQDPDNEDIESWWFHTEDNPHVDWDAILRTDGETMPEEKFREEYYADAPTEYGKAFNSEAIDLCIAGRLETPLSGVKYAIGTDLGKMVDPTVAIVMRKAQKRVVGFERLLRTDWTVQEGILTDLAKTWNDADMYVDETGLGGPVCDGLRKSGVKIHGINMTRQKNDLMNKLAAGIEKEQVRFPNVPVLIKEMKQMRRIKKDKYGQDLRVEKIIAPRGQHDDCPVALALAFHGCRGGGDFTPIKPRNRMRSA</sequence>
<dbReference type="EMBL" id="MT144306">
    <property type="protein sequence ID" value="QJA52023.1"/>
    <property type="molecule type" value="Genomic_DNA"/>
</dbReference>
<evidence type="ECO:0000256" key="1">
    <source>
        <dbReference type="ARBA" id="ARBA00022612"/>
    </source>
</evidence>
<name>A0A6H1ZVS0_9ZZZZ</name>
<evidence type="ECO:0000259" key="2">
    <source>
        <dbReference type="Pfam" id="PF17289"/>
    </source>
</evidence>
<evidence type="ECO:0000313" key="4">
    <source>
        <dbReference type="EMBL" id="QJA95093.1"/>
    </source>
</evidence>
<dbReference type="InterPro" id="IPR035421">
    <property type="entry name" value="Terminase_6C"/>
</dbReference>
<feature type="domain" description="Terminase large subunit gp17-like C-terminal" evidence="2">
    <location>
        <begin position="207"/>
        <end position="326"/>
    </location>
</feature>